<comment type="caution">
    <text evidence="2">The sequence shown here is derived from an EMBL/GenBank/DDBJ whole genome shotgun (WGS) entry which is preliminary data.</text>
</comment>
<dbReference type="AntiFam" id="ANF00248">
    <property type="entry name" value="Shadow ORF (opposite ppsD)"/>
</dbReference>
<feature type="compositionally biased region" description="Basic residues" evidence="1">
    <location>
        <begin position="1"/>
        <end position="15"/>
    </location>
</feature>
<feature type="region of interest" description="Disordered" evidence="1">
    <location>
        <begin position="440"/>
        <end position="459"/>
    </location>
</feature>
<sequence>MRRRQLPHRMPHQHIRPNPPRLQQPEQRHLERHQRHLSELGAPQHLSRAPTLVRVPALAPVLVLVLVLVLGEHQLPQRPPQLGIRHRAHRVQRLREHRERRIQLPAHPRPLRPLAREQEPGLPATHLPDRTVPGQFPQCTHRAFTVGGRHHRTPFERRPRAHQRQTDIGQVHLRTRRHVRGQPSGLRPQRLHAAARHHQRHHRRHSALGHGRRLDVRRRPLLDRGRLLDDHVGVRAAQPERRHARPARMTVLRPLPRLGQQLHPARRPVHMGRRLIGVQRLRQQAVPHRLHHLDDAADARGGLGMPDVGLDRAQPERPVLRPILAVGRQQRLRLDRVTERRTRTVALHRVHLRRRHTGVGQRLPDHPLLRQAVRRGQPVGGAVGVDRRTTHHRQHRMPVAARVRQPLHQQHARTLGPAGAVRGIGERLAPAVGGQAALPAEGDERRRCRHHHHTAGQREGALPLAQRLDREVQRHQRRRARRVHRHRRPLQTQRVGHPAGDHRRRARRAHVRFGDFRSGVQQVLVVLDARAGEDAHLLTADGSGVDARPLERLPADLQHEALLRVGGECLPRADLEEVGVEVTGSVDEAALANVAPPVVLGVRGDEPVDVPASVGREPRDGVHPTGHQPPQVVRRLHPARITAGHAHDRDRLQVLALHLTQALAGLVQVRGDLLQVFKELFVVRHGSSRVLSCRRLCPAPGQARPSSVSMKVKMSSAVAASSRLLTSAPESPARFSFSFVISAWSLPMIRVLSISSGRRSAAVSSS</sequence>
<dbReference type="AlphaFoldDB" id="A0A171DR07"/>
<evidence type="ECO:0000313" key="2">
    <source>
        <dbReference type="EMBL" id="GAT71486.1"/>
    </source>
</evidence>
<evidence type="ECO:0000256" key="1">
    <source>
        <dbReference type="SAM" id="MobiDB-lite"/>
    </source>
</evidence>
<reference evidence="3" key="2">
    <citation type="submission" date="2016-04" db="EMBL/GenBank/DDBJ databases">
        <title>Planomonospora sphaerica JCM9374 whole genome shotgun sequence.</title>
        <authorList>
            <person name="Suzuki T."/>
            <person name="Dohra H."/>
            <person name="Kodani S."/>
        </authorList>
    </citation>
    <scope>NUCLEOTIDE SEQUENCE [LARGE SCALE GENOMIC DNA]</scope>
    <source>
        <strain evidence="3">JCM 9374</strain>
    </source>
</reference>
<protein>
    <submittedName>
        <fullName evidence="2">Uncharacterized protein</fullName>
    </submittedName>
</protein>
<feature type="compositionally biased region" description="Basic residues" evidence="1">
    <location>
        <begin position="477"/>
        <end position="489"/>
    </location>
</feature>
<accession>A0A171DR07</accession>
<gene>
    <name evidence="2" type="ORF">PS9374_07177</name>
</gene>
<feature type="region of interest" description="Disordered" evidence="1">
    <location>
        <begin position="1"/>
        <end position="34"/>
    </location>
</feature>
<dbReference type="Proteomes" id="UP000077701">
    <property type="component" value="Unassembled WGS sequence"/>
</dbReference>
<organism evidence="2 3">
    <name type="scientific">Planomonospora sphaerica</name>
    <dbReference type="NCBI Taxonomy" id="161355"/>
    <lineage>
        <taxon>Bacteria</taxon>
        <taxon>Bacillati</taxon>
        <taxon>Actinomycetota</taxon>
        <taxon>Actinomycetes</taxon>
        <taxon>Streptosporangiales</taxon>
        <taxon>Streptosporangiaceae</taxon>
        <taxon>Planomonospora</taxon>
    </lineage>
</organism>
<evidence type="ECO:0000313" key="3">
    <source>
        <dbReference type="Proteomes" id="UP000077701"/>
    </source>
</evidence>
<dbReference type="EMBL" id="BDCX01000038">
    <property type="protein sequence ID" value="GAT71486.1"/>
    <property type="molecule type" value="Genomic_DNA"/>
</dbReference>
<feature type="region of interest" description="Disordered" evidence="1">
    <location>
        <begin position="477"/>
        <end position="505"/>
    </location>
</feature>
<reference evidence="2 3" key="1">
    <citation type="journal article" date="2016" name="Genome Announc.">
        <title>Draft Genome Sequence of Planomonospora sphaerica JCM9374, a Rare Actinomycete.</title>
        <authorList>
            <person name="Dohra H."/>
            <person name="Suzuki T."/>
            <person name="Inoue Y."/>
            <person name="Kodani S."/>
        </authorList>
    </citation>
    <scope>NUCLEOTIDE SEQUENCE [LARGE SCALE GENOMIC DNA]</scope>
    <source>
        <strain evidence="2 3">JCM 9374</strain>
    </source>
</reference>
<name>A0A171DR07_9ACTN</name>
<keyword evidence="3" id="KW-1185">Reference proteome</keyword>
<proteinExistence type="predicted"/>